<reference evidence="2" key="1">
    <citation type="journal article" date="2014" name="Int. J. Syst. Evol. Microbiol.">
        <title>Complete genome sequence of Corynebacterium casei LMG S-19264T (=DSM 44701T), isolated from a smear-ripened cheese.</title>
        <authorList>
            <consortium name="US DOE Joint Genome Institute (JGI-PGF)"/>
            <person name="Walter F."/>
            <person name="Albersmeier A."/>
            <person name="Kalinowski J."/>
            <person name="Ruckert C."/>
        </authorList>
    </citation>
    <scope>NUCLEOTIDE SEQUENCE</scope>
    <source>
        <strain evidence="2">JCM 13306</strain>
    </source>
</reference>
<dbReference type="EMBL" id="BNBA01000010">
    <property type="protein sequence ID" value="GHH52361.1"/>
    <property type="molecule type" value="Genomic_DNA"/>
</dbReference>
<reference evidence="2" key="2">
    <citation type="submission" date="2020-09" db="EMBL/GenBank/DDBJ databases">
        <authorList>
            <person name="Sun Q."/>
            <person name="Ohkuma M."/>
        </authorList>
    </citation>
    <scope>NUCLEOTIDE SEQUENCE</scope>
    <source>
        <strain evidence="2">JCM 13306</strain>
    </source>
</reference>
<dbReference type="RefSeq" id="WP_434029031.1">
    <property type="nucleotide sequence ID" value="NZ_BNBA01000010.1"/>
</dbReference>
<evidence type="ECO:0000313" key="3">
    <source>
        <dbReference type="Proteomes" id="UP000623958"/>
    </source>
</evidence>
<feature type="region of interest" description="Disordered" evidence="1">
    <location>
        <begin position="25"/>
        <end position="71"/>
    </location>
</feature>
<dbReference type="AlphaFoldDB" id="A0A919F7G3"/>
<evidence type="ECO:0000313" key="2">
    <source>
        <dbReference type="EMBL" id="GHH52361.1"/>
    </source>
</evidence>
<dbReference type="Proteomes" id="UP000623958">
    <property type="component" value="Unassembled WGS sequence"/>
</dbReference>
<feature type="compositionally biased region" description="Low complexity" evidence="1">
    <location>
        <begin position="41"/>
        <end position="61"/>
    </location>
</feature>
<comment type="caution">
    <text evidence="2">The sequence shown here is derived from an EMBL/GenBank/DDBJ whole genome shotgun (WGS) entry which is preliminary data.</text>
</comment>
<gene>
    <name evidence="2" type="ORF">GCM10009090_15900</name>
</gene>
<organism evidence="2 3">
    <name type="scientific">Xanthomonas boreopolis</name>
    <dbReference type="NCBI Taxonomy" id="86183"/>
    <lineage>
        <taxon>Bacteria</taxon>
        <taxon>Pseudomonadati</taxon>
        <taxon>Pseudomonadota</taxon>
        <taxon>Gammaproteobacteria</taxon>
        <taxon>Lysobacterales</taxon>
        <taxon>Lysobacteraceae</taxon>
        <taxon>Xanthomonas</taxon>
    </lineage>
</organism>
<evidence type="ECO:0000256" key="1">
    <source>
        <dbReference type="SAM" id="MobiDB-lite"/>
    </source>
</evidence>
<feature type="compositionally biased region" description="Polar residues" evidence="1">
    <location>
        <begin position="62"/>
        <end position="71"/>
    </location>
</feature>
<proteinExistence type="predicted"/>
<keyword evidence="3" id="KW-1185">Reference proteome</keyword>
<sequence>MSILKWAAVGAAGVFAYKAWQRRQAGAQPAPASVDRRETTPPHGDALAGGAPGPAAAAPAAQSSRSFGEEA</sequence>
<name>A0A919F7G3_9XANT</name>
<protein>
    <submittedName>
        <fullName evidence="2">Uncharacterized protein</fullName>
    </submittedName>
</protein>
<accession>A0A919F7G3</accession>